<dbReference type="Gene3D" id="3.30.420.10">
    <property type="entry name" value="Ribonuclease H-like superfamily/Ribonuclease H"/>
    <property type="match status" value="1"/>
</dbReference>
<dbReference type="PANTHER" id="PTHR37984:SF5">
    <property type="entry name" value="PROTEIN NYNRIN-LIKE"/>
    <property type="match status" value="1"/>
</dbReference>
<reference evidence="11" key="1">
    <citation type="submission" date="2023-04" db="EMBL/GenBank/DDBJ databases">
        <title>Phytophthora fragariaefolia NBRC 109709.</title>
        <authorList>
            <person name="Ichikawa N."/>
            <person name="Sato H."/>
            <person name="Tonouchi N."/>
        </authorList>
    </citation>
    <scope>NUCLEOTIDE SEQUENCE</scope>
    <source>
        <strain evidence="11">NBRC 109709</strain>
    </source>
</reference>
<feature type="region of interest" description="Disordered" evidence="8">
    <location>
        <begin position="1"/>
        <end position="35"/>
    </location>
</feature>
<dbReference type="InterPro" id="IPR043128">
    <property type="entry name" value="Rev_trsase/Diguanyl_cyclase"/>
</dbReference>
<dbReference type="PROSITE" id="PS50878">
    <property type="entry name" value="RT_POL"/>
    <property type="match status" value="1"/>
</dbReference>
<evidence type="ECO:0000259" key="9">
    <source>
        <dbReference type="PROSITE" id="PS50878"/>
    </source>
</evidence>
<feature type="compositionally biased region" description="Low complexity" evidence="8">
    <location>
        <begin position="15"/>
        <end position="29"/>
    </location>
</feature>
<keyword evidence="4" id="KW-0540">Nuclease</keyword>
<keyword evidence="5" id="KW-0255">Endonuclease</keyword>
<dbReference type="InterPro" id="IPR021109">
    <property type="entry name" value="Peptidase_aspartic_dom_sf"/>
</dbReference>
<evidence type="ECO:0000256" key="1">
    <source>
        <dbReference type="ARBA" id="ARBA00012493"/>
    </source>
</evidence>
<dbReference type="FunFam" id="3.30.70.270:FF:000020">
    <property type="entry name" value="Transposon Tf2-6 polyprotein-like Protein"/>
    <property type="match status" value="1"/>
</dbReference>
<dbReference type="PANTHER" id="PTHR37984">
    <property type="entry name" value="PROTEIN CBG26694"/>
    <property type="match status" value="1"/>
</dbReference>
<dbReference type="EC" id="2.7.7.49" evidence="1"/>
<keyword evidence="7" id="KW-0695">RNA-directed DNA polymerase</keyword>
<dbReference type="GO" id="GO:0004519">
    <property type="term" value="F:endonuclease activity"/>
    <property type="evidence" value="ECO:0007669"/>
    <property type="project" value="UniProtKB-KW"/>
</dbReference>
<sequence length="1358" mass="153572">MSPKKHTKSVVDDLTATAAASESTPTPTAVSDVSDQPPITWFVPDTIGYAFVSQEFQAAQRDDTFEANPFLITVSLYEVAPDDHNLTTSSRQVIPLTHSHPVAPGFNGYIGSPTSRSSRHVKFIDGRPKDFLECVSHFKQLAATKHWSAEDKFINTSLLLEGDLRDAFEYGSITDGDVRMEDEFWHALHAASKVDLPVDYSEKLQEELWEIKKSRAESLADCSKRFRALVRMEKTLAGLSENSAMWEDALSRLFKRGLLFEWQNKYDASGQVYSTVGALVPFFERIEQGEQRIHRARVHVARNAGTATTAATRATTGVTKVTIVTTIATTTITIIVSNSAVAIAEEATPMTMATTRPAASTVRFTGQPRTTLRTVVLFNKTANTRNINRLITSAAVAHYTAAYNQQTHVEQRAHGSSDEGYMFVGVRTPSHPSQRPMRITIKLEHGKEQYHALLDSGRSRSIIRSNVMQELESKGSTLATSRVSFTLAEGNTSSQGSMIVRFRIPQLKRDSVIVHAFEVLPNLKDEMVIGRDIMTALGLVVDLGAGRIQWDGSEMTIKMADKIPQTSSTRGLVEVVDECDDELFAGDATDVKPADLLPQHLEAALQHCYLKLLEGFYDLYSGRLGRIRLPDYVLPLTTDYEPSHAKPYSIARSQEDAARREMKRLIDLDVVEQIYESEAAAPAIFLLKPSGALRLLVDFRRLNRFLRRLPYYVPKVREILFRLDKAKCMSTQDANMGYFARHLAEHSRPFAAFCLPFGKFQFKRLPMGILTAPDEYQSCMERILGDLPFVIVYLDDILIFSENQKDHLEHLQIVFKRLREYDVTLKASKCHTLRDSVDYLGFTLTTNFIQPQAKKVEAIQQIAEPRNKKELRRFLGMTSYYREMVPNKSALTAKLYRLTSKNVPFVWAPEAAAAFHDIKTALAHNVWLAFPDYSRTFHVFADASGRQIGGVIVQGKRIIACFSRSLTDTQRKYSTMEWELLSVVIILKEYRTMLLGFPVTIHTDHKNLLYAQESSLRVKCWKLLLEEYRLSVQYVPGVQNIGADAFSRLRYDYVKQATEDELLAVEEKEVAIDGAVLKKHQLADLTTKAVITRLEQNAADPDYSLRAALGTVLLHFKKRVVVPASLRKNLGELYHNYLLHPGAEKQLRSMTTFWWPGMETEVKKYVTACIQCKRAKLHGGKQEYGHLPPTPMTNNDRRFDVVHVDLVGPLEGDYYCLTAIERQFRWLEIIMQHGRTSATTALSLERCWLCHYPRPKQVIHDQGPEFTGEEFQVLLRSMAIKAKPISTKNPQTNAICERVHLEISNIIRARPDLSNQLEVVLDYAAYAIRASYHSVLRASPAQLLFGEDMITRQLHFAN</sequence>
<dbReference type="Pfam" id="PF00078">
    <property type="entry name" value="RVT_1"/>
    <property type="match status" value="1"/>
</dbReference>
<evidence type="ECO:0000256" key="2">
    <source>
        <dbReference type="ARBA" id="ARBA00022679"/>
    </source>
</evidence>
<gene>
    <name evidence="11" type="ORF">Pfra01_000646300</name>
</gene>
<dbReference type="Pfam" id="PF13650">
    <property type="entry name" value="Asp_protease_2"/>
    <property type="match status" value="1"/>
</dbReference>
<dbReference type="GO" id="GO:0003964">
    <property type="term" value="F:RNA-directed DNA polymerase activity"/>
    <property type="evidence" value="ECO:0007669"/>
    <property type="project" value="UniProtKB-KW"/>
</dbReference>
<dbReference type="InterPro" id="IPR043502">
    <property type="entry name" value="DNA/RNA_pol_sf"/>
</dbReference>
<dbReference type="GO" id="GO:0003676">
    <property type="term" value="F:nucleic acid binding"/>
    <property type="evidence" value="ECO:0007669"/>
    <property type="project" value="InterPro"/>
</dbReference>
<dbReference type="GO" id="GO:0015074">
    <property type="term" value="P:DNA integration"/>
    <property type="evidence" value="ECO:0007669"/>
    <property type="project" value="InterPro"/>
</dbReference>
<evidence type="ECO:0000259" key="10">
    <source>
        <dbReference type="PROSITE" id="PS50994"/>
    </source>
</evidence>
<dbReference type="InterPro" id="IPR000477">
    <property type="entry name" value="RT_dom"/>
</dbReference>
<evidence type="ECO:0000256" key="6">
    <source>
        <dbReference type="ARBA" id="ARBA00022801"/>
    </source>
</evidence>
<dbReference type="SUPFAM" id="SSF56672">
    <property type="entry name" value="DNA/RNA polymerases"/>
    <property type="match status" value="1"/>
</dbReference>
<organism evidence="11 12">
    <name type="scientific">Phytophthora fragariaefolia</name>
    <dbReference type="NCBI Taxonomy" id="1490495"/>
    <lineage>
        <taxon>Eukaryota</taxon>
        <taxon>Sar</taxon>
        <taxon>Stramenopiles</taxon>
        <taxon>Oomycota</taxon>
        <taxon>Peronosporomycetes</taxon>
        <taxon>Peronosporales</taxon>
        <taxon>Peronosporaceae</taxon>
        <taxon>Phytophthora</taxon>
    </lineage>
</organism>
<keyword evidence="2" id="KW-0808">Transferase</keyword>
<comment type="caution">
    <text evidence="11">The sequence shown here is derived from an EMBL/GenBank/DDBJ whole genome shotgun (WGS) entry which is preliminary data.</text>
</comment>
<dbReference type="PROSITE" id="PS50994">
    <property type="entry name" value="INTEGRASE"/>
    <property type="match status" value="1"/>
</dbReference>
<dbReference type="InterPro" id="IPR012337">
    <property type="entry name" value="RNaseH-like_sf"/>
</dbReference>
<evidence type="ECO:0000256" key="5">
    <source>
        <dbReference type="ARBA" id="ARBA00022759"/>
    </source>
</evidence>
<name>A0A9W6UBJ7_9STRA</name>
<feature type="domain" description="Reverse transcriptase" evidence="9">
    <location>
        <begin position="667"/>
        <end position="844"/>
    </location>
</feature>
<keyword evidence="3" id="KW-0548">Nucleotidyltransferase</keyword>
<dbReference type="Pfam" id="PF17921">
    <property type="entry name" value="Integrase_H2C2"/>
    <property type="match status" value="1"/>
</dbReference>
<dbReference type="OrthoDB" id="102859at2759"/>
<dbReference type="InterPro" id="IPR041373">
    <property type="entry name" value="RT_RNaseH"/>
</dbReference>
<evidence type="ECO:0000256" key="8">
    <source>
        <dbReference type="SAM" id="MobiDB-lite"/>
    </source>
</evidence>
<evidence type="ECO:0000256" key="4">
    <source>
        <dbReference type="ARBA" id="ARBA00022722"/>
    </source>
</evidence>
<evidence type="ECO:0000256" key="7">
    <source>
        <dbReference type="ARBA" id="ARBA00022918"/>
    </source>
</evidence>
<keyword evidence="6" id="KW-0378">Hydrolase</keyword>
<dbReference type="EMBL" id="BSXT01000547">
    <property type="protein sequence ID" value="GMF29801.1"/>
    <property type="molecule type" value="Genomic_DNA"/>
</dbReference>
<feature type="domain" description="Integrase catalytic" evidence="10">
    <location>
        <begin position="1187"/>
        <end position="1348"/>
    </location>
</feature>
<dbReference type="CDD" id="cd09274">
    <property type="entry name" value="RNase_HI_RT_Ty3"/>
    <property type="match status" value="1"/>
</dbReference>
<dbReference type="Gene3D" id="2.40.70.10">
    <property type="entry name" value="Acid Proteases"/>
    <property type="match status" value="1"/>
</dbReference>
<evidence type="ECO:0000313" key="12">
    <source>
        <dbReference type="Proteomes" id="UP001165121"/>
    </source>
</evidence>
<dbReference type="CDD" id="cd01647">
    <property type="entry name" value="RT_LTR"/>
    <property type="match status" value="1"/>
</dbReference>
<dbReference type="InterPro" id="IPR041588">
    <property type="entry name" value="Integrase_H2C2"/>
</dbReference>
<protein>
    <recommendedName>
        <fullName evidence="1">RNA-directed DNA polymerase</fullName>
        <ecNumber evidence="1">2.7.7.49</ecNumber>
    </recommendedName>
</protein>
<dbReference type="SUPFAM" id="SSF53098">
    <property type="entry name" value="Ribonuclease H-like"/>
    <property type="match status" value="1"/>
</dbReference>
<evidence type="ECO:0000313" key="11">
    <source>
        <dbReference type="EMBL" id="GMF29801.1"/>
    </source>
</evidence>
<dbReference type="Pfam" id="PF17917">
    <property type="entry name" value="RT_RNaseH"/>
    <property type="match status" value="1"/>
</dbReference>
<dbReference type="InterPro" id="IPR036397">
    <property type="entry name" value="RNaseH_sf"/>
</dbReference>
<dbReference type="InterPro" id="IPR050951">
    <property type="entry name" value="Retrovirus_Pol_polyprotein"/>
</dbReference>
<dbReference type="Gene3D" id="1.10.340.70">
    <property type="match status" value="1"/>
</dbReference>
<dbReference type="Proteomes" id="UP001165121">
    <property type="component" value="Unassembled WGS sequence"/>
</dbReference>
<proteinExistence type="predicted"/>
<dbReference type="Gene3D" id="3.30.70.270">
    <property type="match status" value="2"/>
</dbReference>
<dbReference type="InterPro" id="IPR001584">
    <property type="entry name" value="Integrase_cat-core"/>
</dbReference>
<accession>A0A9W6UBJ7</accession>
<keyword evidence="12" id="KW-1185">Reference proteome</keyword>
<dbReference type="Gene3D" id="3.10.10.10">
    <property type="entry name" value="HIV Type 1 Reverse Transcriptase, subunit A, domain 1"/>
    <property type="match status" value="1"/>
</dbReference>
<evidence type="ECO:0000256" key="3">
    <source>
        <dbReference type="ARBA" id="ARBA00022695"/>
    </source>
</evidence>
<dbReference type="GO" id="GO:0016787">
    <property type="term" value="F:hydrolase activity"/>
    <property type="evidence" value="ECO:0007669"/>
    <property type="project" value="UniProtKB-KW"/>
</dbReference>